<protein>
    <submittedName>
        <fullName evidence="3">Glutaminase</fullName>
    </submittedName>
</protein>
<organism evidence="2 3">
    <name type="scientific">Heligmosomoides polygyrus</name>
    <name type="common">Parasitic roundworm</name>
    <dbReference type="NCBI Taxonomy" id="6339"/>
    <lineage>
        <taxon>Eukaryota</taxon>
        <taxon>Metazoa</taxon>
        <taxon>Ecdysozoa</taxon>
        <taxon>Nematoda</taxon>
        <taxon>Chromadorea</taxon>
        <taxon>Rhabditida</taxon>
        <taxon>Rhabditina</taxon>
        <taxon>Rhabditomorpha</taxon>
        <taxon>Strongyloidea</taxon>
        <taxon>Heligmosomidae</taxon>
        <taxon>Heligmosomoides</taxon>
    </lineage>
</organism>
<dbReference type="AlphaFoldDB" id="A0A183GUI1"/>
<evidence type="ECO:0000313" key="2">
    <source>
        <dbReference type="Proteomes" id="UP000050761"/>
    </source>
</evidence>
<evidence type="ECO:0000313" key="1">
    <source>
        <dbReference type="EMBL" id="VDP57136.1"/>
    </source>
</evidence>
<evidence type="ECO:0000313" key="3">
    <source>
        <dbReference type="WBParaSite" id="HPBE_0002635101-mRNA-1"/>
    </source>
</evidence>
<accession>A0A3P8IPX1</accession>
<dbReference type="Proteomes" id="UP000050761">
    <property type="component" value="Unassembled WGS sequence"/>
</dbReference>
<reference evidence="3" key="2">
    <citation type="submission" date="2019-09" db="UniProtKB">
        <authorList>
            <consortium name="WormBaseParasite"/>
        </authorList>
    </citation>
    <scope>IDENTIFICATION</scope>
</reference>
<sequence>MARDGKITDAFSANVAVNSNYGSIIQGDPTQDAYDRYTETVAELLEGQPTDAVLDVKGSCRNAIRHRTRIRRQREVWRSSALAAQSGLPKLLQTANDRTAP</sequence>
<dbReference type="OrthoDB" id="5873390at2759"/>
<proteinExistence type="predicted"/>
<keyword evidence="2" id="KW-1185">Reference proteome</keyword>
<reference evidence="1 2" key="1">
    <citation type="submission" date="2018-11" db="EMBL/GenBank/DDBJ databases">
        <authorList>
            <consortium name="Pathogen Informatics"/>
        </authorList>
    </citation>
    <scope>NUCLEOTIDE SEQUENCE [LARGE SCALE GENOMIC DNA]</scope>
</reference>
<accession>A0A183GUI1</accession>
<name>A0A183GUI1_HELPZ</name>
<gene>
    <name evidence="1" type="ORF">HPBE_LOCUS26349</name>
</gene>
<dbReference type="WBParaSite" id="HPBE_0002635101-mRNA-1">
    <property type="protein sequence ID" value="HPBE_0002635101-mRNA-1"/>
    <property type="gene ID" value="HPBE_0002635101"/>
</dbReference>
<dbReference type="EMBL" id="UZAH01039775">
    <property type="protein sequence ID" value="VDP57136.1"/>
    <property type="molecule type" value="Genomic_DNA"/>
</dbReference>